<feature type="compositionally biased region" description="Low complexity" evidence="1">
    <location>
        <begin position="271"/>
        <end position="290"/>
    </location>
</feature>
<feature type="compositionally biased region" description="Polar residues" evidence="1">
    <location>
        <begin position="14"/>
        <end position="30"/>
    </location>
</feature>
<keyword evidence="2" id="KW-0812">Transmembrane</keyword>
<gene>
    <name evidence="4" type="ORF">SAMN04487818_105234</name>
</gene>
<dbReference type="EMBL" id="FOGI01000005">
    <property type="protein sequence ID" value="SER79034.1"/>
    <property type="molecule type" value="Genomic_DNA"/>
</dbReference>
<keyword evidence="5" id="KW-1185">Reference proteome</keyword>
<dbReference type="Proteomes" id="UP000199051">
    <property type="component" value="Unassembled WGS sequence"/>
</dbReference>
<keyword evidence="2" id="KW-0472">Membrane</keyword>
<name>A0A1H9S267_9PSEU</name>
<evidence type="ECO:0000313" key="5">
    <source>
        <dbReference type="Proteomes" id="UP000199051"/>
    </source>
</evidence>
<feature type="compositionally biased region" description="Pro residues" evidence="1">
    <location>
        <begin position="291"/>
        <end position="302"/>
    </location>
</feature>
<sequence>MPDQSDRDERGVDDQSSAARGDHTNVTPVSFDSDLRLGSFVGRLDDLDLDRAEYADLADDAVDLSRVHADDAFLDALGAAVRGERLDVDPLDPSVFDTDLPADFRDDELAALLSSWRDEVDSAPIGELVDTKLAVATVVAAKARRRRRPRLLVPFAAAAAVLAIAFTGAGLAARDAQPGDTLWSLTKVLYADHARSVEAAASVRQDLDIAQTALAEGKVAEAKSKLEDAKKGLPSVASEDGAAELAATHADLLSQLPGIPANGVQPPPSATPTMLPPVTTTVPSTTTTVVPVPPVTTAPSSPPVTTTEPPTPSSTSQPTSETTAPETGAPRLIDPPAGPPQSGTGTQSGPLSAPVAVDSAP</sequence>
<feature type="compositionally biased region" description="Polar residues" evidence="1">
    <location>
        <begin position="341"/>
        <end position="350"/>
    </location>
</feature>
<evidence type="ECO:0000313" key="4">
    <source>
        <dbReference type="EMBL" id="SER79034.1"/>
    </source>
</evidence>
<proteinExistence type="predicted"/>
<keyword evidence="2" id="KW-1133">Transmembrane helix</keyword>
<protein>
    <submittedName>
        <fullName evidence="4">Anti-sigma-D factor RsdA to sigma factor binding region</fullName>
    </submittedName>
</protein>
<evidence type="ECO:0000256" key="1">
    <source>
        <dbReference type="SAM" id="MobiDB-lite"/>
    </source>
</evidence>
<dbReference type="AlphaFoldDB" id="A0A1H9S267"/>
<feature type="domain" description="Anti-sigma-D factor RsdA sigma factor binding region" evidence="3">
    <location>
        <begin position="63"/>
        <end position="124"/>
    </location>
</feature>
<feature type="region of interest" description="Disordered" evidence="1">
    <location>
        <begin position="1"/>
        <end position="31"/>
    </location>
</feature>
<evidence type="ECO:0000256" key="2">
    <source>
        <dbReference type="SAM" id="Phobius"/>
    </source>
</evidence>
<dbReference type="STRING" id="155974.SAMN04487818_105234"/>
<dbReference type="Pfam" id="PF16751">
    <property type="entry name" value="RsdA_SigD_bd"/>
    <property type="match status" value="1"/>
</dbReference>
<dbReference type="InterPro" id="IPR031928">
    <property type="entry name" value="RsdA_SigD-bd"/>
</dbReference>
<dbReference type="RefSeq" id="WP_245782343.1">
    <property type="nucleotide sequence ID" value="NZ_FOGI01000005.1"/>
</dbReference>
<feature type="compositionally biased region" description="Low complexity" evidence="1">
    <location>
        <begin position="303"/>
        <end position="327"/>
    </location>
</feature>
<evidence type="ECO:0000259" key="3">
    <source>
        <dbReference type="Pfam" id="PF16751"/>
    </source>
</evidence>
<accession>A0A1H9S267</accession>
<organism evidence="4 5">
    <name type="scientific">Actinokineospora terrae</name>
    <dbReference type="NCBI Taxonomy" id="155974"/>
    <lineage>
        <taxon>Bacteria</taxon>
        <taxon>Bacillati</taxon>
        <taxon>Actinomycetota</taxon>
        <taxon>Actinomycetes</taxon>
        <taxon>Pseudonocardiales</taxon>
        <taxon>Pseudonocardiaceae</taxon>
        <taxon>Actinokineospora</taxon>
    </lineage>
</organism>
<feature type="transmembrane region" description="Helical" evidence="2">
    <location>
        <begin position="151"/>
        <end position="172"/>
    </location>
</feature>
<feature type="region of interest" description="Disordered" evidence="1">
    <location>
        <begin position="257"/>
        <end position="361"/>
    </location>
</feature>
<reference evidence="5" key="1">
    <citation type="submission" date="2016-10" db="EMBL/GenBank/DDBJ databases">
        <authorList>
            <person name="Varghese N."/>
            <person name="Submissions S."/>
        </authorList>
    </citation>
    <scope>NUCLEOTIDE SEQUENCE [LARGE SCALE GENOMIC DNA]</scope>
    <source>
        <strain evidence="5">DSM 44260</strain>
    </source>
</reference>
<feature type="compositionally biased region" description="Basic and acidic residues" evidence="1">
    <location>
        <begin position="1"/>
        <end position="13"/>
    </location>
</feature>